<feature type="region of interest" description="Disordered" evidence="1">
    <location>
        <begin position="1"/>
        <end position="39"/>
    </location>
</feature>
<evidence type="ECO:0000256" key="1">
    <source>
        <dbReference type="SAM" id="MobiDB-lite"/>
    </source>
</evidence>
<feature type="compositionally biased region" description="Low complexity" evidence="1">
    <location>
        <begin position="1"/>
        <end position="11"/>
    </location>
</feature>
<accession>W6T8K4</accession>
<sequence length="39" mass="4290">MSTTPPTSSTPRWHHGATTRPNNFDEHAPINGTGIFKRA</sequence>
<dbReference type="AlphaFoldDB" id="W6T8K4"/>
<comment type="caution">
    <text evidence="2">The sequence shown here is derived from an EMBL/GenBank/DDBJ whole genome shotgun (WGS) entry which is preliminary data.</text>
</comment>
<dbReference type="HOGENOM" id="CLU_3311707_0_0_9"/>
<dbReference type="EMBL" id="AWWK01000026">
    <property type="protein sequence ID" value="ETY74761.1"/>
    <property type="molecule type" value="Genomic_DNA"/>
</dbReference>
<organism evidence="2 3">
    <name type="scientific">Lactiplantibacillus fabifermentans T30PCM01</name>
    <dbReference type="NCBI Taxonomy" id="1400520"/>
    <lineage>
        <taxon>Bacteria</taxon>
        <taxon>Bacillati</taxon>
        <taxon>Bacillota</taxon>
        <taxon>Bacilli</taxon>
        <taxon>Lactobacillales</taxon>
        <taxon>Lactobacillaceae</taxon>
        <taxon>Lactiplantibacillus</taxon>
    </lineage>
</organism>
<evidence type="ECO:0000313" key="3">
    <source>
        <dbReference type="Proteomes" id="UP000019247"/>
    </source>
</evidence>
<evidence type="ECO:0000313" key="2">
    <source>
        <dbReference type="EMBL" id="ETY74761.1"/>
    </source>
</evidence>
<dbReference type="PATRIC" id="fig|1400520.3.peg.1137"/>
<reference evidence="2 3" key="1">
    <citation type="journal article" date="2014" name="Genome Announc.">
        <title>Genome Sequence of Lactobacillus fabifermentans Strain T30PCM01, Isolated from Fermenting Grape Marc.</title>
        <authorList>
            <person name="Treu L."/>
            <person name="Vendramin V."/>
            <person name="Bovo B."/>
            <person name="Giacomini A."/>
            <person name="Corich V."/>
            <person name="Campanaro S."/>
        </authorList>
    </citation>
    <scope>NUCLEOTIDE SEQUENCE [LARGE SCALE GENOMIC DNA]</scope>
    <source>
        <strain evidence="2 3">T30PCM01</strain>
    </source>
</reference>
<gene>
    <name evidence="2" type="ORF">LFAB_05825</name>
</gene>
<name>W6T8K4_9LACO</name>
<proteinExistence type="predicted"/>
<dbReference type="Proteomes" id="UP000019247">
    <property type="component" value="Unassembled WGS sequence"/>
</dbReference>
<protein>
    <submittedName>
        <fullName evidence="2">Uncharacterized protein</fullName>
    </submittedName>
</protein>